<protein>
    <submittedName>
        <fullName evidence="1">Uncharacterized protein</fullName>
    </submittedName>
</protein>
<name>A0A8J2PGA2_9HEXA</name>
<keyword evidence="2" id="KW-1185">Reference proteome</keyword>
<proteinExistence type="predicted"/>
<comment type="caution">
    <text evidence="1">The sequence shown here is derived from an EMBL/GenBank/DDBJ whole genome shotgun (WGS) entry which is preliminary data.</text>
</comment>
<accession>A0A8J2PGA2</accession>
<dbReference type="EMBL" id="CAJVCH010501914">
    <property type="protein sequence ID" value="CAG7821158.1"/>
    <property type="molecule type" value="Genomic_DNA"/>
</dbReference>
<organism evidence="1 2">
    <name type="scientific">Allacma fusca</name>
    <dbReference type="NCBI Taxonomy" id="39272"/>
    <lineage>
        <taxon>Eukaryota</taxon>
        <taxon>Metazoa</taxon>
        <taxon>Ecdysozoa</taxon>
        <taxon>Arthropoda</taxon>
        <taxon>Hexapoda</taxon>
        <taxon>Collembola</taxon>
        <taxon>Symphypleona</taxon>
        <taxon>Sminthuridae</taxon>
        <taxon>Allacma</taxon>
    </lineage>
</organism>
<reference evidence="1" key="1">
    <citation type="submission" date="2021-06" db="EMBL/GenBank/DDBJ databases">
        <authorList>
            <person name="Hodson N. C."/>
            <person name="Mongue J. A."/>
            <person name="Jaron S. K."/>
        </authorList>
    </citation>
    <scope>NUCLEOTIDE SEQUENCE</scope>
</reference>
<dbReference type="Proteomes" id="UP000708208">
    <property type="component" value="Unassembled WGS sequence"/>
</dbReference>
<sequence length="83" mass="9314">MMEQTGIFTVEEIANHSVYGRKSSATPGIVRPPLQPKFITLKQFVIKECCLERGSASFIKFESSVRGICSDARKRLKVLKNPN</sequence>
<evidence type="ECO:0000313" key="2">
    <source>
        <dbReference type="Proteomes" id="UP000708208"/>
    </source>
</evidence>
<evidence type="ECO:0000313" key="1">
    <source>
        <dbReference type="EMBL" id="CAG7821158.1"/>
    </source>
</evidence>
<gene>
    <name evidence="1" type="ORF">AFUS01_LOCUS31511</name>
</gene>
<dbReference type="AlphaFoldDB" id="A0A8J2PGA2"/>